<evidence type="ECO:0000313" key="2">
    <source>
        <dbReference type="Proteomes" id="UP000324585"/>
    </source>
</evidence>
<name>A0A5J4YJ15_PORPP</name>
<dbReference type="Proteomes" id="UP000324585">
    <property type="component" value="Unassembled WGS sequence"/>
</dbReference>
<sequence length="201" mass="22570">MRRVVSSVPLLRQGAIPSAQLQRIGKLHEPVVPLPLALYGMPRSGFDFSNFARDEARRRGWREVPSDKNVYLRRDKEGRVVFLVLYVDDGAILGPHESIQTAMNELRSSFRVSKEAQLSSQSTKQDPVRYLGTNIYKEGNKCILDSTEYACHVVARAGRRRPRSGTLVRQVDILRRGVTAAFLSSSLQAMASSEQIVLHGY</sequence>
<protein>
    <recommendedName>
        <fullName evidence="3">Reverse transcriptase Ty1/copia-type domain-containing protein</fullName>
    </recommendedName>
</protein>
<comment type="caution">
    <text evidence="1">The sequence shown here is derived from an EMBL/GenBank/DDBJ whole genome shotgun (WGS) entry which is preliminary data.</text>
</comment>
<gene>
    <name evidence="1" type="ORF">FVE85_3802</name>
</gene>
<proteinExistence type="predicted"/>
<dbReference type="OrthoDB" id="3344688at2759"/>
<evidence type="ECO:0008006" key="3">
    <source>
        <dbReference type="Google" id="ProtNLM"/>
    </source>
</evidence>
<reference evidence="2" key="1">
    <citation type="journal article" date="2019" name="Nat. Commun.">
        <title>Expansion of phycobilisome linker gene families in mesophilic red algae.</title>
        <authorList>
            <person name="Lee J."/>
            <person name="Kim D."/>
            <person name="Bhattacharya D."/>
            <person name="Yoon H.S."/>
        </authorList>
    </citation>
    <scope>NUCLEOTIDE SEQUENCE [LARGE SCALE GENOMIC DNA]</scope>
    <source>
        <strain evidence="2">CCMP 1328</strain>
    </source>
</reference>
<accession>A0A5J4YJ15</accession>
<dbReference type="EMBL" id="VRMN01000020">
    <property type="protein sequence ID" value="KAA8490653.1"/>
    <property type="molecule type" value="Genomic_DNA"/>
</dbReference>
<dbReference type="AlphaFoldDB" id="A0A5J4YJ15"/>
<keyword evidence="2" id="KW-1185">Reference proteome</keyword>
<organism evidence="1 2">
    <name type="scientific">Porphyridium purpureum</name>
    <name type="common">Red alga</name>
    <name type="synonym">Porphyridium cruentum</name>
    <dbReference type="NCBI Taxonomy" id="35688"/>
    <lineage>
        <taxon>Eukaryota</taxon>
        <taxon>Rhodophyta</taxon>
        <taxon>Bangiophyceae</taxon>
        <taxon>Porphyridiales</taxon>
        <taxon>Porphyridiaceae</taxon>
        <taxon>Porphyridium</taxon>
    </lineage>
</organism>
<evidence type="ECO:0000313" key="1">
    <source>
        <dbReference type="EMBL" id="KAA8490653.1"/>
    </source>
</evidence>